<gene>
    <name evidence="7" type="ORF">PPRIM_AZ9-3.1.T1340133</name>
</gene>
<keyword evidence="2" id="KW-0547">Nucleotide-binding</keyword>
<dbReference type="GO" id="GO:0005829">
    <property type="term" value="C:cytosol"/>
    <property type="evidence" value="ECO:0007669"/>
    <property type="project" value="TreeGrafter"/>
</dbReference>
<organism evidence="7 8">
    <name type="scientific">Paramecium primaurelia</name>
    <dbReference type="NCBI Taxonomy" id="5886"/>
    <lineage>
        <taxon>Eukaryota</taxon>
        <taxon>Sar</taxon>
        <taxon>Alveolata</taxon>
        <taxon>Ciliophora</taxon>
        <taxon>Intramacronucleata</taxon>
        <taxon>Oligohymenophorea</taxon>
        <taxon>Peniculida</taxon>
        <taxon>Parameciidae</taxon>
        <taxon>Paramecium</taxon>
    </lineage>
</organism>
<dbReference type="GO" id="GO:0005776">
    <property type="term" value="C:autophagosome"/>
    <property type="evidence" value="ECO:0007669"/>
    <property type="project" value="TreeGrafter"/>
</dbReference>
<dbReference type="GO" id="GO:0000045">
    <property type="term" value="P:autophagosome assembly"/>
    <property type="evidence" value="ECO:0007669"/>
    <property type="project" value="TreeGrafter"/>
</dbReference>
<dbReference type="SMART" id="SM00220">
    <property type="entry name" value="S_TKc"/>
    <property type="match status" value="1"/>
</dbReference>
<feature type="coiled-coil region" evidence="5">
    <location>
        <begin position="392"/>
        <end position="580"/>
    </location>
</feature>
<dbReference type="GO" id="GO:0010506">
    <property type="term" value="P:regulation of autophagy"/>
    <property type="evidence" value="ECO:0007669"/>
    <property type="project" value="InterPro"/>
</dbReference>
<dbReference type="Proteomes" id="UP000688137">
    <property type="component" value="Unassembled WGS sequence"/>
</dbReference>
<dbReference type="PROSITE" id="PS50011">
    <property type="entry name" value="PROTEIN_KINASE_DOM"/>
    <property type="match status" value="1"/>
</dbReference>
<proteinExistence type="predicted"/>
<dbReference type="AlphaFoldDB" id="A0A8S1PZ03"/>
<dbReference type="EMBL" id="CAJJDM010000137">
    <property type="protein sequence ID" value="CAD8107733.1"/>
    <property type="molecule type" value="Genomic_DNA"/>
</dbReference>
<evidence type="ECO:0000256" key="2">
    <source>
        <dbReference type="ARBA" id="ARBA00022741"/>
    </source>
</evidence>
<reference evidence="7" key="1">
    <citation type="submission" date="2021-01" db="EMBL/GenBank/DDBJ databases">
        <authorList>
            <consortium name="Genoscope - CEA"/>
            <person name="William W."/>
        </authorList>
    </citation>
    <scope>NUCLEOTIDE SEQUENCE</scope>
</reference>
<dbReference type="Pfam" id="PF00069">
    <property type="entry name" value="Pkinase"/>
    <property type="match status" value="1"/>
</dbReference>
<dbReference type="GO" id="GO:0016020">
    <property type="term" value="C:membrane"/>
    <property type="evidence" value="ECO:0007669"/>
    <property type="project" value="TreeGrafter"/>
</dbReference>
<protein>
    <recommendedName>
        <fullName evidence="6">Protein kinase domain-containing protein</fullName>
    </recommendedName>
</protein>
<feature type="domain" description="Protein kinase" evidence="6">
    <location>
        <begin position="23"/>
        <end position="290"/>
    </location>
</feature>
<dbReference type="InterPro" id="IPR000719">
    <property type="entry name" value="Prot_kinase_dom"/>
</dbReference>
<evidence type="ECO:0000313" key="7">
    <source>
        <dbReference type="EMBL" id="CAD8107733.1"/>
    </source>
</evidence>
<accession>A0A8S1PZ03</accession>
<keyword evidence="3" id="KW-0418">Kinase</keyword>
<keyword evidence="4" id="KW-0067">ATP-binding</keyword>
<evidence type="ECO:0000259" key="6">
    <source>
        <dbReference type="PROSITE" id="PS50011"/>
    </source>
</evidence>
<evidence type="ECO:0000313" key="8">
    <source>
        <dbReference type="Proteomes" id="UP000688137"/>
    </source>
</evidence>
<sequence length="737" mass="87727">MQYNKLVNTLLDVPTKEYPKRRFLLTKLLGCGAEGGAFLASASDWGNNPQQVVIKIQKNMKPNEKQFLSCLLEYQNLYENGNNQQYLPTYLIRIYENFQWQQNHCIVMEVGQEDLYSFINKSRNVSIQEKEQICFQIIYPILFLHQQKLIHRDIKPENYIKVGNVFKLIDFGLIRSSLSDDKTIQVGSTIFQAPEIIENRSDYTDKVDIWSLGCVFYEILATKPLFDGQTYQEVTNNIKSHKNYPVPVNNKINQLQISQQFKTILSSMLIYDEKKRPSIQQVYDQFKSYLNPQQKVIPQIIPKPDIPQQKQQQESNQQQQIKLQNTNCANKSENNSSEQQNQIIQNKELNQNQQQPKIDDVIKKDQIKSEEFNKSQLIQIQKIVDSMVESKLKETQNQLIQREQEIKQLNQKISDITNVMNKKQQEEQVNQNKINQINQGKFKEIESQVQSIQQQKSNNEKYNQDEKFQQFQSEIMIVQQQLKQIQQQQSLQNIEQQSQQKTQEIIQENNKLFKEQEVKLQEFLNKNIQEQNQQLTIKLDEIQKEFNKFKEQQMEINNRCLNIEQDNQKKQQEIQNITVQCEGINKTIYEIKIQQENLQNSQVKETQLNLSNQNRIDEKDKQISDIQNKQCILTNKNEDFEYHIFFILIQINKPTLSTQYKNNQYVLLEKFQIFQFLMLHYIRQFQINITLIKEFQFNINMNSVRVDTFILSINLNLFYKFQRLKTHENKIDNKEFS</sequence>
<keyword evidence="8" id="KW-1185">Reference proteome</keyword>
<evidence type="ECO:0000256" key="4">
    <source>
        <dbReference type="ARBA" id="ARBA00022840"/>
    </source>
</evidence>
<keyword evidence="5" id="KW-0175">Coiled coil</keyword>
<evidence type="ECO:0000256" key="5">
    <source>
        <dbReference type="SAM" id="Coils"/>
    </source>
</evidence>
<evidence type="ECO:0000256" key="3">
    <source>
        <dbReference type="ARBA" id="ARBA00022777"/>
    </source>
</evidence>
<dbReference type="GO" id="GO:0000407">
    <property type="term" value="C:phagophore assembly site"/>
    <property type="evidence" value="ECO:0007669"/>
    <property type="project" value="TreeGrafter"/>
</dbReference>
<comment type="caution">
    <text evidence="7">The sequence shown here is derived from an EMBL/GenBank/DDBJ whole genome shotgun (WGS) entry which is preliminary data.</text>
</comment>
<dbReference type="GO" id="GO:0005524">
    <property type="term" value="F:ATP binding"/>
    <property type="evidence" value="ECO:0007669"/>
    <property type="project" value="UniProtKB-KW"/>
</dbReference>
<keyword evidence="1" id="KW-0808">Transferase</keyword>
<evidence type="ECO:0000256" key="1">
    <source>
        <dbReference type="ARBA" id="ARBA00022679"/>
    </source>
</evidence>
<dbReference type="InterPro" id="IPR045269">
    <property type="entry name" value="Atg1-like"/>
</dbReference>
<dbReference type="GO" id="GO:0004674">
    <property type="term" value="F:protein serine/threonine kinase activity"/>
    <property type="evidence" value="ECO:0007669"/>
    <property type="project" value="InterPro"/>
</dbReference>
<dbReference type="PANTHER" id="PTHR24348">
    <property type="entry name" value="SERINE/THREONINE-PROTEIN KINASE UNC-51-RELATED"/>
    <property type="match status" value="1"/>
</dbReference>
<dbReference type="PANTHER" id="PTHR24348:SF22">
    <property type="entry name" value="NON-SPECIFIC SERINE_THREONINE PROTEIN KINASE"/>
    <property type="match status" value="1"/>
</dbReference>
<dbReference type="OMA" id="MEINNRC"/>
<name>A0A8S1PZ03_PARPR</name>